<name>A0A392W210_9FABA</name>
<sequence length="21" mass="2227">LIAVNGSHLGVLAHRQLDALE</sequence>
<keyword evidence="2" id="KW-1185">Reference proteome</keyword>
<organism evidence="1 2">
    <name type="scientific">Trifolium medium</name>
    <dbReference type="NCBI Taxonomy" id="97028"/>
    <lineage>
        <taxon>Eukaryota</taxon>
        <taxon>Viridiplantae</taxon>
        <taxon>Streptophyta</taxon>
        <taxon>Embryophyta</taxon>
        <taxon>Tracheophyta</taxon>
        <taxon>Spermatophyta</taxon>
        <taxon>Magnoliopsida</taxon>
        <taxon>eudicotyledons</taxon>
        <taxon>Gunneridae</taxon>
        <taxon>Pentapetalae</taxon>
        <taxon>rosids</taxon>
        <taxon>fabids</taxon>
        <taxon>Fabales</taxon>
        <taxon>Fabaceae</taxon>
        <taxon>Papilionoideae</taxon>
        <taxon>50 kb inversion clade</taxon>
        <taxon>NPAAA clade</taxon>
        <taxon>Hologalegina</taxon>
        <taxon>IRL clade</taxon>
        <taxon>Trifolieae</taxon>
        <taxon>Trifolium</taxon>
    </lineage>
</organism>
<evidence type="ECO:0000313" key="2">
    <source>
        <dbReference type="Proteomes" id="UP000265520"/>
    </source>
</evidence>
<dbReference type="Proteomes" id="UP000265520">
    <property type="component" value="Unassembled WGS sequence"/>
</dbReference>
<dbReference type="EMBL" id="LXQA011363949">
    <property type="protein sequence ID" value="MCI94704.1"/>
    <property type="molecule type" value="Genomic_DNA"/>
</dbReference>
<comment type="caution">
    <text evidence="1">The sequence shown here is derived from an EMBL/GenBank/DDBJ whole genome shotgun (WGS) entry which is preliminary data.</text>
</comment>
<protein>
    <submittedName>
        <fullName evidence="1">Uncharacterized protein</fullName>
    </submittedName>
</protein>
<dbReference type="AlphaFoldDB" id="A0A392W210"/>
<accession>A0A392W210</accession>
<feature type="non-terminal residue" evidence="1">
    <location>
        <position position="1"/>
    </location>
</feature>
<reference evidence="1 2" key="1">
    <citation type="journal article" date="2018" name="Front. Plant Sci.">
        <title>Red Clover (Trifolium pratense) and Zigzag Clover (T. medium) - A Picture of Genomic Similarities and Differences.</title>
        <authorList>
            <person name="Dluhosova J."/>
            <person name="Istvanek J."/>
            <person name="Nedelnik J."/>
            <person name="Repkova J."/>
        </authorList>
    </citation>
    <scope>NUCLEOTIDE SEQUENCE [LARGE SCALE GENOMIC DNA]</scope>
    <source>
        <strain evidence="2">cv. 10/8</strain>
        <tissue evidence="1">Leaf</tissue>
    </source>
</reference>
<proteinExistence type="predicted"/>
<evidence type="ECO:0000313" key="1">
    <source>
        <dbReference type="EMBL" id="MCI94704.1"/>
    </source>
</evidence>